<name>A0A8J1XGR9_OWEFU</name>
<feature type="region of interest" description="Disordered" evidence="2">
    <location>
        <begin position="976"/>
        <end position="1073"/>
    </location>
</feature>
<feature type="region of interest" description="Disordered" evidence="2">
    <location>
        <begin position="1407"/>
        <end position="1430"/>
    </location>
</feature>
<feature type="region of interest" description="Disordered" evidence="2">
    <location>
        <begin position="1621"/>
        <end position="1648"/>
    </location>
</feature>
<comment type="similarity">
    <text evidence="1">Belongs to the PC-esterase family.</text>
</comment>
<comment type="caution">
    <text evidence="3">The sequence shown here is derived from an EMBL/GenBank/DDBJ whole genome shotgun (WGS) entry which is preliminary data.</text>
</comment>
<feature type="region of interest" description="Disordered" evidence="2">
    <location>
        <begin position="1513"/>
        <end position="1578"/>
    </location>
</feature>
<proteinExistence type="inferred from homology"/>
<organism evidence="3 4">
    <name type="scientific">Owenia fusiformis</name>
    <name type="common">Polychaete worm</name>
    <dbReference type="NCBI Taxonomy" id="6347"/>
    <lineage>
        <taxon>Eukaryota</taxon>
        <taxon>Metazoa</taxon>
        <taxon>Spiralia</taxon>
        <taxon>Lophotrochozoa</taxon>
        <taxon>Annelida</taxon>
        <taxon>Polychaeta</taxon>
        <taxon>Sedentaria</taxon>
        <taxon>Canalipalpata</taxon>
        <taxon>Sabellida</taxon>
        <taxon>Oweniida</taxon>
        <taxon>Oweniidae</taxon>
        <taxon>Owenia</taxon>
    </lineage>
</organism>
<feature type="compositionally biased region" description="Polar residues" evidence="2">
    <location>
        <begin position="1523"/>
        <end position="1550"/>
    </location>
</feature>
<sequence length="1852" mass="208564">MDDIQWLGTDNSNFEPLKFKVFHCQDILKYRYMVIVGGSVQRSVYKDFVLMLQENRHLNDNELRKKGERSFLNDKLLSGGSLGEMTNAPTYSEVREYKTDCHHIGFHFMTHAYGDRMEALLNSWENGSKKPDILIMNSCLWDLRSKGVIGTVGEYQQKLTTLFQRLHQVLPDTLRIWSTAAPVTKTAKAGCIPDHLRCHNDTLPVEIMQCNWHAKQLADQYDMGIVDMEYYFQHQLYNMAGDGVHWNGLAHRRMSNIILTYICNISEIELPPAPEASVPLGANYYQMFGQGNHENCNIAPPPPMMNSLQNMSYVPQMKLDLDPCNYDFGLNRLFQGDSFNNVDRYGGPIGKQNRFGEIGSNVNEWSKYDANMGNRGRPRHRDNKWFGNEGNHQFVDNDMRNNTGQNRPDPTYTRSFSNGPCRPVKPFVGFNSNQFHNSQMGGEIESVNPEYITYSNGIPMVNQRRYNTGRFSVDNQIDPTQYSFKTFGKKKHKRSKTVPNVNWSCSKNSSIRQKTGIVTINPKVDGLVQVKDGISKTTDILVEKSKCETKAIENIDNRQDEDIFDKTDAQSVNTLHLQTKQENGKMARDCVTKEKGTIKTDIVVEKVLTKKDKIQVLDLNTSFTKDTILKSTDALECATLNMTQKDIGMSISEAYKRDKSVLQVTNDPNVCHSSDIKDESESGKNVENKDDRTDDVHISPDLNKNAQIKDNIQKCNIKVETSRDIEKSKDVGFNGDTIDNVSYIEPDMNKDPEIKDKKSIHDKIKVDLTKHIEQDNTSSDVIDKDDITKVVMSKHDLTKHTVTACDVTDDAQIKCNITKNAKMDDDTIATCDMAKNDSGNEDRVQRVRCDTGDTRNRGIVEAGARDRNYQNVSTRNTYCSSFNTSRNYDTNQFNYMSNSYNTPLYVSNPYDTPISVSNQWNTPVSVNNLYNTPFSVTNPYNIPFLGSQSQFNSGQFAGNNSIHNDEHKRVRTVHSIHLDKSKHNSRNKGKRVSTPCNKSEETENESDAVSRDKLKGNGSDNIEKNNVTISSTHSDKTKCQDDNISDSVSKQKNGMSDYQITKDNKTEDTSIKSDMEKDLSVNDDIVEAPKCNPDSRVTVEIQAGMKDTSIECDATEISAGNDSKRNVADIEHSEKRTNMECNGQNNPLPNNERSIDRNVVKANKNGTVGNSKSAEKPKVEKDVSYGQEANPVKTEPKESTTNTFSTILKCIQHDVNDSKGIKSKCNSKPSTAKEVDDIIVEKVVKKEDKIKVFNIDTIDEIIETLTRETNGKESTSKCEEDMRKPKLESYKMKYESTKSDIGILLDDIITVEADDFDVSSLDDDLRTSCMEKAESVVHVVDKNYVAKVNSHNTTADKTIIEGPQSSIPVVIGGVVNINISQTTCPNSNIVRKTLPISNLQNPLECVKGTHNNSSTGSVKTKTNMKTKPQAKPALISKPFKLTPITFDNPCKTTAISANENKITNSPDQSENKTKSLCTWSLKPIDNINKVSQNALPDISDKLAHAQVTSSHIFQKENAENSKKISSQKESNSQSTKKTKIPNDSNVQSSKKVVIQKESSDKGNTTTLKDPSMHEEIKPKFVSLKPKPKSVVDKGERTNIYDYNHGVWCLRDISDIEKQINKDTIERDTPSKNDTKSSDRPVTLPDPEIFSTDLRNKLTEKNLDKKDLRQKLNMKHYRKISFNEHESKEIIFSDTDTDIETWGIGNNIQPSKSKIKCETYAKSNEESCEEATLGNVKSRVFFAPATYSHSNIPLSLTPSASTPSIHGQTASLCVPHVPPPPPVHLYQASSYKIVDSPNKIGRNIHLNPKFLRSPQLHTQDARFGRHSLTKIHKDGDCVSIYTNNNKKRRLSYD</sequence>
<feature type="compositionally biased region" description="Polar residues" evidence="2">
    <location>
        <begin position="400"/>
        <end position="418"/>
    </location>
</feature>
<dbReference type="InterPro" id="IPR036514">
    <property type="entry name" value="SGNH_hydro_sf"/>
</dbReference>
<dbReference type="EMBL" id="CAIIXF020000005">
    <property type="protein sequence ID" value="CAH1783871.1"/>
    <property type="molecule type" value="Genomic_DNA"/>
</dbReference>
<gene>
    <name evidence="3" type="ORF">OFUS_LOCUS10151</name>
</gene>
<evidence type="ECO:0000256" key="2">
    <source>
        <dbReference type="SAM" id="MobiDB-lite"/>
    </source>
</evidence>
<reference evidence="3" key="1">
    <citation type="submission" date="2022-03" db="EMBL/GenBank/DDBJ databases">
        <authorList>
            <person name="Martin C."/>
        </authorList>
    </citation>
    <scope>NUCLEOTIDE SEQUENCE</scope>
</reference>
<feature type="compositionally biased region" description="Basic and acidic residues" evidence="2">
    <location>
        <begin position="1060"/>
        <end position="1073"/>
    </location>
</feature>
<keyword evidence="4" id="KW-1185">Reference proteome</keyword>
<dbReference type="Proteomes" id="UP000749559">
    <property type="component" value="Unassembled WGS sequence"/>
</dbReference>
<dbReference type="Gene3D" id="3.40.50.1110">
    <property type="entry name" value="SGNH hydrolase"/>
    <property type="match status" value="1"/>
</dbReference>
<feature type="compositionally biased region" description="Basic and acidic residues" evidence="2">
    <location>
        <begin position="1513"/>
        <end position="1522"/>
    </location>
</feature>
<dbReference type="PANTHER" id="PTHR14469">
    <property type="entry name" value="SARCOMA ANTIGEN NY-SAR-23"/>
    <property type="match status" value="1"/>
</dbReference>
<feature type="compositionally biased region" description="Basic and acidic residues" evidence="2">
    <location>
        <begin position="1173"/>
        <end position="1183"/>
    </location>
</feature>
<feature type="region of interest" description="Disordered" evidence="2">
    <location>
        <begin position="666"/>
        <end position="699"/>
    </location>
</feature>
<feature type="compositionally biased region" description="Basic and acidic residues" evidence="2">
    <location>
        <begin position="1621"/>
        <end position="1638"/>
    </location>
</feature>
<feature type="region of interest" description="Disordered" evidence="2">
    <location>
        <begin position="1163"/>
        <end position="1200"/>
    </location>
</feature>
<evidence type="ECO:0000256" key="1">
    <source>
        <dbReference type="ARBA" id="ARBA00037957"/>
    </source>
</evidence>
<evidence type="ECO:0000313" key="3">
    <source>
        <dbReference type="EMBL" id="CAH1783871.1"/>
    </source>
</evidence>
<dbReference type="OrthoDB" id="9975373at2759"/>
<dbReference type="SUPFAM" id="SSF52266">
    <property type="entry name" value="SGNH hydrolase"/>
    <property type="match status" value="1"/>
</dbReference>
<feature type="compositionally biased region" description="Basic and acidic residues" evidence="2">
    <location>
        <begin position="674"/>
        <end position="698"/>
    </location>
</feature>
<dbReference type="PANTHER" id="PTHR14469:SF0">
    <property type="entry name" value="FAMILY WITH SEQUENCE SIMILARITY 113"/>
    <property type="match status" value="1"/>
</dbReference>
<feature type="compositionally biased region" description="Polar residues" evidence="2">
    <location>
        <begin position="1018"/>
        <end position="1032"/>
    </location>
</feature>
<feature type="compositionally biased region" description="Polar residues" evidence="2">
    <location>
        <begin position="1045"/>
        <end position="1059"/>
    </location>
</feature>
<feature type="region of interest" description="Disordered" evidence="2">
    <location>
        <begin position="392"/>
        <end position="418"/>
    </location>
</feature>
<accession>A0A8J1XGR9</accession>
<protein>
    <submittedName>
        <fullName evidence="3">Uncharacterized protein</fullName>
    </submittedName>
</protein>
<feature type="compositionally biased region" description="Polar residues" evidence="2">
    <location>
        <begin position="1409"/>
        <end position="1426"/>
    </location>
</feature>
<evidence type="ECO:0000313" key="4">
    <source>
        <dbReference type="Proteomes" id="UP000749559"/>
    </source>
</evidence>